<dbReference type="RefSeq" id="WP_184577423.1">
    <property type="nucleotide sequence ID" value="NZ_JACHJL010000020.1"/>
</dbReference>
<dbReference type="PROSITE" id="PS50878">
    <property type="entry name" value="RT_POL"/>
    <property type="match status" value="1"/>
</dbReference>
<dbReference type="GO" id="GO:0003964">
    <property type="term" value="F:RNA-directed DNA polymerase activity"/>
    <property type="evidence" value="ECO:0007669"/>
    <property type="project" value="UniProtKB-KW"/>
</dbReference>
<dbReference type="AlphaFoldDB" id="A0A7W9QHB0"/>
<dbReference type="Pfam" id="PF00078">
    <property type="entry name" value="RVT_1"/>
    <property type="match status" value="1"/>
</dbReference>
<proteinExistence type="predicted"/>
<dbReference type="InterPro" id="IPR024937">
    <property type="entry name" value="Domain_X"/>
</dbReference>
<protein>
    <submittedName>
        <fullName evidence="2">Group II intron reverse transcriptase/maturase</fullName>
    </submittedName>
</protein>
<evidence type="ECO:0000313" key="2">
    <source>
        <dbReference type="EMBL" id="MBB5939022.1"/>
    </source>
</evidence>
<dbReference type="EMBL" id="JACHJL010000020">
    <property type="protein sequence ID" value="MBB5939022.1"/>
    <property type="molecule type" value="Genomic_DNA"/>
</dbReference>
<dbReference type="CDD" id="cd01651">
    <property type="entry name" value="RT_G2_intron"/>
    <property type="match status" value="1"/>
</dbReference>
<dbReference type="PANTHER" id="PTHR34047:SF8">
    <property type="entry name" value="PROTEIN YKFC"/>
    <property type="match status" value="1"/>
</dbReference>
<dbReference type="Proteomes" id="UP000588098">
    <property type="component" value="Unassembled WGS sequence"/>
</dbReference>
<keyword evidence="2" id="KW-0808">Transferase</keyword>
<feature type="domain" description="Reverse transcriptase" evidence="1">
    <location>
        <begin position="68"/>
        <end position="354"/>
    </location>
</feature>
<comment type="caution">
    <text evidence="2">The sequence shown here is derived from an EMBL/GenBank/DDBJ whole genome shotgun (WGS) entry which is preliminary data.</text>
</comment>
<sequence length="604" mass="69121">MQNAETVLHVIRERGRRGLPLERVYRQLFNSSLFLMAYGRIQSNAGAMTPGVNGETADGMSLAKIDSIIGVLRSESYRWAPVKRVYIEKKGSCKKRPLGLPIWSDKLVAEVVRLLLEAYYDVQFSDRSHGFRPGRGCHTALRDVAETWKGTHWFIEGDISDCFGSLDHEMMLSILSEKIPDGRFLQLISRMLKAGYLEDWRWNSTLSGAPQGGVASPILSNIYLDRLDRFVEQCLLPEYNRGDTRRRHPEYQRVATQIARARKRGDTETVLMLRQEQRSRPSLDLNDPGYRRLRYVRYADDWLLGFAGPKSEAEQVKERIRIFLREELKLELSESKTLITHAATQAASFLGYSVRAQRSDTKISGGRRAANGVMGLYVPQQVIRQKCAIYMKRGKPESRGGLIHDSDYSIVVKYQAEYRGLVQYYLLAQNVHRLGVLRWVMETSMLKTLANKHKSTVRKMARRFHGAIETPDGPRWCLQVTVPRDKGRKPLIATFGGIPLKRKRTAEIRDRAPATNRTRGNELLQRLLVGECEMCGEKSNLHVHHIRKMADLKRPGRPDRPSWVTLMASKKRKTLIVCQTCHHDIHAGRATSSTRKRTLESDVR</sequence>
<keyword evidence="3" id="KW-1185">Reference proteome</keyword>
<dbReference type="InterPro" id="IPR043502">
    <property type="entry name" value="DNA/RNA_pol_sf"/>
</dbReference>
<dbReference type="PANTHER" id="PTHR34047">
    <property type="entry name" value="NUCLEAR INTRON MATURASE 1, MITOCHONDRIAL-RELATED"/>
    <property type="match status" value="1"/>
</dbReference>
<dbReference type="SUPFAM" id="SSF56672">
    <property type="entry name" value="DNA/RNA polymerases"/>
    <property type="match status" value="1"/>
</dbReference>
<keyword evidence="2" id="KW-0695">RNA-directed DNA polymerase</keyword>
<name>A0A7W9QHB0_9ACTN</name>
<organism evidence="2 3">
    <name type="scientific">Streptomyces zagrosensis</name>
    <dbReference type="NCBI Taxonomy" id="1042984"/>
    <lineage>
        <taxon>Bacteria</taxon>
        <taxon>Bacillati</taxon>
        <taxon>Actinomycetota</taxon>
        <taxon>Actinomycetes</taxon>
        <taxon>Kitasatosporales</taxon>
        <taxon>Streptomycetaceae</taxon>
        <taxon>Streptomyces</taxon>
    </lineage>
</organism>
<keyword evidence="2" id="KW-0548">Nucleotidyltransferase</keyword>
<dbReference type="Pfam" id="PF21368">
    <property type="entry name" value="AI2M-like_HNH"/>
    <property type="match status" value="1"/>
</dbReference>
<accession>A0A7W9QHB0</accession>
<dbReference type="Pfam" id="PF01348">
    <property type="entry name" value="Intron_maturas2"/>
    <property type="match status" value="1"/>
</dbReference>
<dbReference type="InterPro" id="IPR051083">
    <property type="entry name" value="GrpII_Intron_Splice-Mob/Def"/>
</dbReference>
<dbReference type="GO" id="GO:0006397">
    <property type="term" value="P:mRNA processing"/>
    <property type="evidence" value="ECO:0007669"/>
    <property type="project" value="InterPro"/>
</dbReference>
<dbReference type="InterPro" id="IPR049030">
    <property type="entry name" value="AI2M-like_HNH"/>
</dbReference>
<evidence type="ECO:0000313" key="3">
    <source>
        <dbReference type="Proteomes" id="UP000588098"/>
    </source>
</evidence>
<evidence type="ECO:0000259" key="1">
    <source>
        <dbReference type="PROSITE" id="PS50878"/>
    </source>
</evidence>
<reference evidence="2 3" key="1">
    <citation type="submission" date="2020-08" db="EMBL/GenBank/DDBJ databases">
        <title>Genomic Encyclopedia of Type Strains, Phase III (KMG-III): the genomes of soil and plant-associated and newly described type strains.</title>
        <authorList>
            <person name="Whitman W."/>
        </authorList>
    </citation>
    <scope>NUCLEOTIDE SEQUENCE [LARGE SCALE GENOMIC DNA]</scope>
    <source>
        <strain evidence="2 3">CECT 8305</strain>
    </source>
</reference>
<gene>
    <name evidence="2" type="ORF">FHS42_006114</name>
</gene>
<dbReference type="InterPro" id="IPR000477">
    <property type="entry name" value="RT_dom"/>
</dbReference>